<proteinExistence type="inferred from homology"/>
<dbReference type="InterPro" id="IPR001128">
    <property type="entry name" value="Cyt_P450"/>
</dbReference>
<accession>A0A6A5ZF04</accession>
<protein>
    <submittedName>
        <fullName evidence="6">Cytochrome P450</fullName>
    </submittedName>
</protein>
<dbReference type="OrthoDB" id="3934656at2759"/>
<dbReference type="GO" id="GO:0005506">
    <property type="term" value="F:iron ion binding"/>
    <property type="evidence" value="ECO:0007669"/>
    <property type="project" value="InterPro"/>
</dbReference>
<keyword evidence="3 5" id="KW-0479">Metal-binding</keyword>
<evidence type="ECO:0000256" key="1">
    <source>
        <dbReference type="ARBA" id="ARBA00001971"/>
    </source>
</evidence>
<evidence type="ECO:0000256" key="2">
    <source>
        <dbReference type="ARBA" id="ARBA00010617"/>
    </source>
</evidence>
<dbReference type="InterPro" id="IPR036396">
    <property type="entry name" value="Cyt_P450_sf"/>
</dbReference>
<dbReference type="PANTHER" id="PTHR24305">
    <property type="entry name" value="CYTOCHROME P450"/>
    <property type="match status" value="1"/>
</dbReference>
<evidence type="ECO:0000313" key="7">
    <source>
        <dbReference type="Proteomes" id="UP000799770"/>
    </source>
</evidence>
<dbReference type="CDD" id="cd11060">
    <property type="entry name" value="CYP57A1-like"/>
    <property type="match status" value="1"/>
</dbReference>
<evidence type="ECO:0000256" key="5">
    <source>
        <dbReference type="PIRSR" id="PIRSR602401-1"/>
    </source>
</evidence>
<keyword evidence="5" id="KW-0349">Heme</keyword>
<sequence>MLYFLPLVGAAVVLGIVIRRRYLSSISDLPGPFLASFSVAWQLWRIVKGDIDRQCSKLHEKYGPFVRISHEEVSLCHPDAIRQILLNPLHKSDWYSVVALPDQRFQTPMSTLDPRTHAQRSKNLAAGFAMSHVIKSEPYVDDAIRLLKKRLVEFSISKSEIHLDHWFNYLAFDILGEIVFSRAFGFLEAGKDLGGSIANSKVLSLYVTLAGFFQGIHRLTLGNPIISDRKLMPSQHIFDTTLRAIDSRQKNPQVRKDILSLWMKQRAENPDKFSEKELYGCVNMTVGAGADTVSASFQSFFYHLIRSPHHLARVRKEIADANLIDEVISYADATNLPFLQACIKEAWRMFPPVPFALARVVPASGLTIGGRYFAPGTKLSVNPHVIHYSRELFGEDAAVYNPERWLAPNVKEIDRQFVAFGAGFNSCQGRNIAQLEIYKATATIVRDFDFKQVDPKQDWKYDAYFTATPYGWPCTVESLKR</sequence>
<evidence type="ECO:0000313" key="6">
    <source>
        <dbReference type="EMBL" id="KAF2118079.1"/>
    </source>
</evidence>
<evidence type="ECO:0000256" key="3">
    <source>
        <dbReference type="ARBA" id="ARBA00022723"/>
    </source>
</evidence>
<dbReference type="PRINTS" id="PR00385">
    <property type="entry name" value="P450"/>
</dbReference>
<dbReference type="EMBL" id="ML977317">
    <property type="protein sequence ID" value="KAF2118079.1"/>
    <property type="molecule type" value="Genomic_DNA"/>
</dbReference>
<feature type="binding site" description="axial binding residue" evidence="5">
    <location>
        <position position="427"/>
    </location>
    <ligand>
        <name>heme</name>
        <dbReference type="ChEBI" id="CHEBI:30413"/>
    </ligand>
    <ligandPart>
        <name>Fe</name>
        <dbReference type="ChEBI" id="CHEBI:18248"/>
    </ligandPart>
</feature>
<dbReference type="PANTHER" id="PTHR24305:SF232">
    <property type="entry name" value="P450, PUTATIVE (EUROFUNG)-RELATED"/>
    <property type="match status" value="1"/>
</dbReference>
<dbReference type="GO" id="GO:0016705">
    <property type="term" value="F:oxidoreductase activity, acting on paired donors, with incorporation or reduction of molecular oxygen"/>
    <property type="evidence" value="ECO:0007669"/>
    <property type="project" value="InterPro"/>
</dbReference>
<dbReference type="SUPFAM" id="SSF48264">
    <property type="entry name" value="Cytochrome P450"/>
    <property type="match status" value="1"/>
</dbReference>
<dbReference type="InterPro" id="IPR002401">
    <property type="entry name" value="Cyt_P450_E_grp-I"/>
</dbReference>
<dbReference type="AlphaFoldDB" id="A0A6A5ZF04"/>
<dbReference type="Proteomes" id="UP000799770">
    <property type="component" value="Unassembled WGS sequence"/>
</dbReference>
<keyword evidence="4 5" id="KW-0408">Iron</keyword>
<dbReference type="InterPro" id="IPR050121">
    <property type="entry name" value="Cytochrome_P450_monoxygenase"/>
</dbReference>
<dbReference type="Pfam" id="PF00067">
    <property type="entry name" value="p450"/>
    <property type="match status" value="1"/>
</dbReference>
<dbReference type="PRINTS" id="PR00463">
    <property type="entry name" value="EP450I"/>
</dbReference>
<keyword evidence="7" id="KW-1185">Reference proteome</keyword>
<comment type="similarity">
    <text evidence="2">Belongs to the cytochrome P450 family.</text>
</comment>
<comment type="cofactor">
    <cofactor evidence="1 5">
        <name>heme</name>
        <dbReference type="ChEBI" id="CHEBI:30413"/>
    </cofactor>
</comment>
<reference evidence="6" key="1">
    <citation type="journal article" date="2020" name="Stud. Mycol.">
        <title>101 Dothideomycetes genomes: a test case for predicting lifestyles and emergence of pathogens.</title>
        <authorList>
            <person name="Haridas S."/>
            <person name="Albert R."/>
            <person name="Binder M."/>
            <person name="Bloem J."/>
            <person name="Labutti K."/>
            <person name="Salamov A."/>
            <person name="Andreopoulos B."/>
            <person name="Baker S."/>
            <person name="Barry K."/>
            <person name="Bills G."/>
            <person name="Bluhm B."/>
            <person name="Cannon C."/>
            <person name="Castanera R."/>
            <person name="Culley D."/>
            <person name="Daum C."/>
            <person name="Ezra D."/>
            <person name="Gonzalez J."/>
            <person name="Henrissat B."/>
            <person name="Kuo A."/>
            <person name="Liang C."/>
            <person name="Lipzen A."/>
            <person name="Lutzoni F."/>
            <person name="Magnuson J."/>
            <person name="Mondo S."/>
            <person name="Nolan M."/>
            <person name="Ohm R."/>
            <person name="Pangilinan J."/>
            <person name="Park H.-J."/>
            <person name="Ramirez L."/>
            <person name="Alfaro M."/>
            <person name="Sun H."/>
            <person name="Tritt A."/>
            <person name="Yoshinaga Y."/>
            <person name="Zwiers L.-H."/>
            <person name="Turgeon B."/>
            <person name="Goodwin S."/>
            <person name="Spatafora J."/>
            <person name="Crous P."/>
            <person name="Grigoriev I."/>
        </authorList>
    </citation>
    <scope>NUCLEOTIDE SEQUENCE</scope>
    <source>
        <strain evidence="6">CBS 627.86</strain>
    </source>
</reference>
<evidence type="ECO:0000256" key="4">
    <source>
        <dbReference type="ARBA" id="ARBA00023004"/>
    </source>
</evidence>
<organism evidence="6 7">
    <name type="scientific">Lophiotrema nucula</name>
    <dbReference type="NCBI Taxonomy" id="690887"/>
    <lineage>
        <taxon>Eukaryota</taxon>
        <taxon>Fungi</taxon>
        <taxon>Dikarya</taxon>
        <taxon>Ascomycota</taxon>
        <taxon>Pezizomycotina</taxon>
        <taxon>Dothideomycetes</taxon>
        <taxon>Pleosporomycetidae</taxon>
        <taxon>Pleosporales</taxon>
        <taxon>Lophiotremataceae</taxon>
        <taxon>Lophiotrema</taxon>
    </lineage>
</organism>
<dbReference type="GO" id="GO:0020037">
    <property type="term" value="F:heme binding"/>
    <property type="evidence" value="ECO:0007669"/>
    <property type="project" value="InterPro"/>
</dbReference>
<gene>
    <name evidence="6" type="ORF">BDV96DRAFT_569202</name>
</gene>
<dbReference type="GO" id="GO:0004497">
    <property type="term" value="F:monooxygenase activity"/>
    <property type="evidence" value="ECO:0007669"/>
    <property type="project" value="InterPro"/>
</dbReference>
<dbReference type="Gene3D" id="1.10.630.10">
    <property type="entry name" value="Cytochrome P450"/>
    <property type="match status" value="1"/>
</dbReference>
<name>A0A6A5ZF04_9PLEO</name>